<dbReference type="RefSeq" id="WP_068701332.1">
    <property type="nucleotide sequence ID" value="NZ_BDCR01000001.1"/>
</dbReference>
<accession>A0A170YD89</accession>
<dbReference type="NCBIfam" id="TIGR01909">
    <property type="entry name" value="C_GCAxxG_C_C"/>
    <property type="match status" value="1"/>
</dbReference>
<name>A0A170YD89_9BACT</name>
<dbReference type="Proteomes" id="UP000076586">
    <property type="component" value="Unassembled WGS sequence"/>
</dbReference>
<dbReference type="EMBL" id="BDCR01000001">
    <property type="protein sequence ID" value="GAT61714.1"/>
    <property type="molecule type" value="Genomic_DNA"/>
</dbReference>
<dbReference type="STRING" id="681398.PJIAN_1297"/>
<comment type="caution">
    <text evidence="1">The sequence shown here is derived from an EMBL/GenBank/DDBJ whole genome shotgun (WGS) entry which is preliminary data.</text>
</comment>
<evidence type="ECO:0000313" key="2">
    <source>
        <dbReference type="Proteomes" id="UP000076586"/>
    </source>
</evidence>
<organism evidence="1 2">
    <name type="scientific">Paludibacter jiangxiensis</name>
    <dbReference type="NCBI Taxonomy" id="681398"/>
    <lineage>
        <taxon>Bacteria</taxon>
        <taxon>Pseudomonadati</taxon>
        <taxon>Bacteroidota</taxon>
        <taxon>Bacteroidia</taxon>
        <taxon>Bacteroidales</taxon>
        <taxon>Paludibacteraceae</taxon>
        <taxon>Paludibacter</taxon>
    </lineage>
</organism>
<reference evidence="2" key="2">
    <citation type="journal article" date="2017" name="Genome Announc.">
        <title>Draft genome sequence of Paludibacter jiangxiensis NM7(T), a propionate-producing fermentative bacterium.</title>
        <authorList>
            <person name="Qiu Y.-L."/>
            <person name="Tourlousse D.M."/>
            <person name="Matsuura N."/>
            <person name="Ohashi A."/>
            <person name="Sekiguchi Y."/>
        </authorList>
    </citation>
    <scope>NUCLEOTIDE SEQUENCE [LARGE SCALE GENOMIC DNA]</scope>
    <source>
        <strain evidence="2">NM7</strain>
    </source>
</reference>
<reference evidence="2" key="1">
    <citation type="submission" date="2016-04" db="EMBL/GenBank/DDBJ databases">
        <title>Draft genome sequence of Paludibacter jiangxiensis strain NM7.</title>
        <authorList>
            <person name="Qiu Y."/>
            <person name="Matsuura N."/>
            <person name="Ohashi A."/>
            <person name="Tourlousse M.D."/>
            <person name="Sekiguchi Y."/>
        </authorList>
    </citation>
    <scope>NUCLEOTIDE SEQUENCE [LARGE SCALE GENOMIC DNA]</scope>
    <source>
        <strain evidence="2">NM7</strain>
    </source>
</reference>
<evidence type="ECO:0000313" key="1">
    <source>
        <dbReference type="EMBL" id="GAT61714.1"/>
    </source>
</evidence>
<dbReference type="Pfam" id="PF09719">
    <property type="entry name" value="C_GCAxxG_C_C"/>
    <property type="match status" value="1"/>
</dbReference>
<keyword evidence="2" id="KW-1185">Reference proteome</keyword>
<sequence length="155" mass="17489">MQIDIEQRKEKALALFNEGYNCSQSVFCAYADVFDLDPELARRLTSSFGGGMGRLREVCGALSGSFLLLGLRYPASDPNDKEAKTENYASVQRVADDFRSRFGTIICRELLDVKRQRESPVPSDRNAEYYAKRPCARFVVEAAEIVGQEMMRVND</sequence>
<dbReference type="InterPro" id="IPR010181">
    <property type="entry name" value="CGCAxxGCC_motif"/>
</dbReference>
<proteinExistence type="predicted"/>
<gene>
    <name evidence="1" type="ORF">PJIAN_1297</name>
</gene>
<dbReference type="AlphaFoldDB" id="A0A170YD89"/>
<protein>
    <submittedName>
        <fullName evidence="1">C_GCAxxG_C_C family probable redox protein</fullName>
    </submittedName>
</protein>